<reference evidence="2 3" key="1">
    <citation type="journal article" date="2011" name="J. Gen. Appl. Microbiol.">
        <title>Draft genome sequencing of the enigmatic yeast Saitoella complicata.</title>
        <authorList>
            <person name="Nishida H."/>
            <person name="Hamamoto M."/>
            <person name="Sugiyama J."/>
        </authorList>
    </citation>
    <scope>NUCLEOTIDE SEQUENCE [LARGE SCALE GENOMIC DNA]</scope>
    <source>
        <strain evidence="2 3">NRRL Y-17804</strain>
    </source>
</reference>
<sequence>MQIAGDRYIHRITALRSLPSGINPVMCVLDEESRKDNSSIDAEAIVGPYPRHSTLIVALLRRRTLWLPRSLAYRRPVPWPIVVLTLGVSYFYISASADLGVVICERCQSGVSYNNKNSITNHFGPAPHDLKGAALKNIQDRLTVLQNGISSRWMRCSILMVKSSQLMSLHIFVFMMVGVVCTVVRVVMNRRSTSSFGSCY</sequence>
<reference evidence="2 3" key="3">
    <citation type="journal article" date="2015" name="Genome Announc.">
        <title>Draft Genome Sequence of the Archiascomycetous Yeast Saitoella complicata.</title>
        <authorList>
            <person name="Yamauchi K."/>
            <person name="Kondo S."/>
            <person name="Hamamoto M."/>
            <person name="Takahashi Y."/>
            <person name="Ogura Y."/>
            <person name="Hayashi T."/>
            <person name="Nishida H."/>
        </authorList>
    </citation>
    <scope>NUCLEOTIDE SEQUENCE [LARGE SCALE GENOMIC DNA]</scope>
    <source>
        <strain evidence="2 3">NRRL Y-17804</strain>
    </source>
</reference>
<proteinExistence type="predicted"/>
<evidence type="ECO:0000256" key="1">
    <source>
        <dbReference type="SAM" id="Phobius"/>
    </source>
</evidence>
<feature type="transmembrane region" description="Helical" evidence="1">
    <location>
        <begin position="77"/>
        <end position="93"/>
    </location>
</feature>
<dbReference type="Proteomes" id="UP000033140">
    <property type="component" value="Unassembled WGS sequence"/>
</dbReference>
<protein>
    <submittedName>
        <fullName evidence="2">Uncharacterized protein</fullName>
    </submittedName>
</protein>
<keyword evidence="1" id="KW-0812">Transmembrane</keyword>
<feature type="transmembrane region" description="Helical" evidence="1">
    <location>
        <begin position="169"/>
        <end position="188"/>
    </location>
</feature>
<keyword evidence="1" id="KW-1133">Transmembrane helix</keyword>
<evidence type="ECO:0000313" key="3">
    <source>
        <dbReference type="Proteomes" id="UP000033140"/>
    </source>
</evidence>
<accession>A0A0E9NR40</accession>
<organism evidence="2 3">
    <name type="scientific">Saitoella complicata (strain BCRC 22490 / CBS 7301 / JCM 7358 / NBRC 10748 / NRRL Y-17804)</name>
    <dbReference type="NCBI Taxonomy" id="698492"/>
    <lineage>
        <taxon>Eukaryota</taxon>
        <taxon>Fungi</taxon>
        <taxon>Dikarya</taxon>
        <taxon>Ascomycota</taxon>
        <taxon>Taphrinomycotina</taxon>
        <taxon>Taphrinomycotina incertae sedis</taxon>
        <taxon>Saitoella</taxon>
    </lineage>
</organism>
<dbReference type="AlphaFoldDB" id="A0A0E9NR40"/>
<comment type="caution">
    <text evidence="2">The sequence shown here is derived from an EMBL/GenBank/DDBJ whole genome shotgun (WGS) entry which is preliminary data.</text>
</comment>
<keyword evidence="3" id="KW-1185">Reference proteome</keyword>
<name>A0A0E9NR40_SAICN</name>
<evidence type="ECO:0000313" key="2">
    <source>
        <dbReference type="EMBL" id="GAO52329.1"/>
    </source>
</evidence>
<gene>
    <name evidence="2" type="ORF">G7K_6408-t1</name>
</gene>
<keyword evidence="1" id="KW-0472">Membrane</keyword>
<dbReference type="EMBL" id="BACD03000066">
    <property type="protein sequence ID" value="GAO52329.1"/>
    <property type="molecule type" value="Genomic_DNA"/>
</dbReference>
<reference evidence="2 3" key="2">
    <citation type="journal article" date="2014" name="J. Gen. Appl. Microbiol.">
        <title>The early diverging ascomycetous budding yeast Saitoella complicata has three histone deacetylases belonging to the Clr6, Hos2, and Rpd3 lineages.</title>
        <authorList>
            <person name="Nishida H."/>
            <person name="Matsumoto T."/>
            <person name="Kondo S."/>
            <person name="Hamamoto M."/>
            <person name="Yoshikawa H."/>
        </authorList>
    </citation>
    <scope>NUCLEOTIDE SEQUENCE [LARGE SCALE GENOMIC DNA]</scope>
    <source>
        <strain evidence="2 3">NRRL Y-17804</strain>
    </source>
</reference>